<protein>
    <submittedName>
        <fullName evidence="2">C-terminal processing protease CtpA/Prc</fullName>
    </submittedName>
</protein>
<dbReference type="InterPro" id="IPR029045">
    <property type="entry name" value="ClpP/crotonase-like_dom_sf"/>
</dbReference>
<keyword evidence="2" id="KW-0645">Protease</keyword>
<dbReference type="PANTHER" id="PTHR32060:SF30">
    <property type="entry name" value="CARBOXY-TERMINAL PROCESSING PROTEASE CTPA"/>
    <property type="match status" value="1"/>
</dbReference>
<dbReference type="PROSITE" id="PS50106">
    <property type="entry name" value="PDZ"/>
    <property type="match status" value="1"/>
</dbReference>
<dbReference type="InterPro" id="IPR001478">
    <property type="entry name" value="PDZ"/>
</dbReference>
<sequence length="487" mass="54545">MKKTWIYTILLVVSVTFTSCFEDIDDNAISETDIKDFVWKGLNQWYFWQQTVTDLADDRFANSTEYTDFLNSYDSPDVLFEALLSPEDRFSWIVDDYFALNNTLNGVTKNNGMSFGVGNITVGSQTTFGGIVQYILPNTSASTSNLERGDIFLTVNGTQLTQNNYLSLLFSSNDTYTIGLAEIDANDNLVLTGETVTLTKQVYEENPIFIANTFTVDGIKVGYLMYNRFTSNYDQQLNDVFGDFIAEGVQDLVVDLRYNPGGSVSSAIHLASMIAGEPNSALFLRQRWNEKIQAVFTEEEVSRYFVNQLPDGTPINSLNLNKVYILAQRSSASASELLINGLEPHISELIHIGNTTRGKNEFSITLYDNPDCSYLNFSGCSGSINPNHTWAMQPLVGKNENANGFYQYENGLAPDFQLIEDIENFGVLGDQNEPLLARAIQHITGNGRFGFTTESHASFESLDQSNLHTLTKDNMYLEPEDIPNLYK</sequence>
<dbReference type="RefSeq" id="WP_111659045.1">
    <property type="nucleotide sequence ID" value="NZ_QLLO01000002.1"/>
</dbReference>
<dbReference type="InterPro" id="IPR041613">
    <property type="entry name" value="Pept_S41_N"/>
</dbReference>
<dbReference type="PANTHER" id="PTHR32060">
    <property type="entry name" value="TAIL-SPECIFIC PROTEASE"/>
    <property type="match status" value="1"/>
</dbReference>
<dbReference type="GO" id="GO:0006508">
    <property type="term" value="P:proteolysis"/>
    <property type="evidence" value="ECO:0007669"/>
    <property type="project" value="UniProtKB-KW"/>
</dbReference>
<reference evidence="2 3" key="1">
    <citation type="submission" date="2018-06" db="EMBL/GenBank/DDBJ databases">
        <title>Genomic Encyclopedia of Archaeal and Bacterial Type Strains, Phase II (KMG-II): from individual species to whole genera.</title>
        <authorList>
            <person name="Goeker M."/>
        </authorList>
    </citation>
    <scope>NUCLEOTIDE SEQUENCE [LARGE SCALE GENOMIC DNA]</scope>
    <source>
        <strain evidence="2 3">DSM 24464</strain>
    </source>
</reference>
<dbReference type="Pfam" id="PF18294">
    <property type="entry name" value="Pept_S41_N"/>
    <property type="match status" value="1"/>
</dbReference>
<dbReference type="AlphaFoldDB" id="A0A327RMW5"/>
<dbReference type="OrthoDB" id="7168509at2"/>
<proteinExistence type="predicted"/>
<organism evidence="2 3">
    <name type="scientific">Olleya aquimaris</name>
    <dbReference type="NCBI Taxonomy" id="639310"/>
    <lineage>
        <taxon>Bacteria</taxon>
        <taxon>Pseudomonadati</taxon>
        <taxon>Bacteroidota</taxon>
        <taxon>Flavobacteriia</taxon>
        <taxon>Flavobacteriales</taxon>
        <taxon>Flavobacteriaceae</taxon>
    </lineage>
</organism>
<evidence type="ECO:0000259" key="1">
    <source>
        <dbReference type="PROSITE" id="PS50106"/>
    </source>
</evidence>
<evidence type="ECO:0000313" key="3">
    <source>
        <dbReference type="Proteomes" id="UP000248703"/>
    </source>
</evidence>
<dbReference type="SUPFAM" id="SSF52096">
    <property type="entry name" value="ClpP/crotonase"/>
    <property type="match status" value="1"/>
</dbReference>
<feature type="domain" description="PDZ" evidence="1">
    <location>
        <begin position="97"/>
        <end position="184"/>
    </location>
</feature>
<dbReference type="Gene3D" id="2.30.42.10">
    <property type="match status" value="1"/>
</dbReference>
<dbReference type="Gene3D" id="3.30.750.170">
    <property type="match status" value="1"/>
</dbReference>
<dbReference type="SUPFAM" id="SSF50156">
    <property type="entry name" value="PDZ domain-like"/>
    <property type="match status" value="1"/>
</dbReference>
<dbReference type="CDD" id="cd07561">
    <property type="entry name" value="Peptidase_S41_CPP_like"/>
    <property type="match status" value="1"/>
</dbReference>
<keyword evidence="3" id="KW-1185">Reference proteome</keyword>
<accession>A0A327RMW5</accession>
<dbReference type="PROSITE" id="PS51257">
    <property type="entry name" value="PROKAR_LIPOPROTEIN"/>
    <property type="match status" value="1"/>
</dbReference>
<comment type="caution">
    <text evidence="2">The sequence shown here is derived from an EMBL/GenBank/DDBJ whole genome shotgun (WGS) entry which is preliminary data.</text>
</comment>
<dbReference type="Pfam" id="PF03572">
    <property type="entry name" value="Peptidase_S41"/>
    <property type="match status" value="1"/>
</dbReference>
<dbReference type="GO" id="GO:0008236">
    <property type="term" value="F:serine-type peptidase activity"/>
    <property type="evidence" value="ECO:0007669"/>
    <property type="project" value="InterPro"/>
</dbReference>
<keyword evidence="2" id="KW-0378">Hydrolase</keyword>
<dbReference type="GO" id="GO:0007165">
    <property type="term" value="P:signal transduction"/>
    <property type="evidence" value="ECO:0007669"/>
    <property type="project" value="TreeGrafter"/>
</dbReference>
<dbReference type="EMBL" id="QLLO01000002">
    <property type="protein sequence ID" value="RAJ16924.1"/>
    <property type="molecule type" value="Genomic_DNA"/>
</dbReference>
<dbReference type="InterPro" id="IPR005151">
    <property type="entry name" value="Tail-specific_protease"/>
</dbReference>
<dbReference type="Proteomes" id="UP000248703">
    <property type="component" value="Unassembled WGS sequence"/>
</dbReference>
<evidence type="ECO:0000313" key="2">
    <source>
        <dbReference type="EMBL" id="RAJ16924.1"/>
    </source>
</evidence>
<gene>
    <name evidence="2" type="ORF">LY08_00701</name>
</gene>
<dbReference type="Gene3D" id="3.90.226.10">
    <property type="entry name" value="2-enoyl-CoA Hydratase, Chain A, domain 1"/>
    <property type="match status" value="1"/>
</dbReference>
<dbReference type="InterPro" id="IPR036034">
    <property type="entry name" value="PDZ_sf"/>
</dbReference>
<dbReference type="GO" id="GO:0030288">
    <property type="term" value="C:outer membrane-bounded periplasmic space"/>
    <property type="evidence" value="ECO:0007669"/>
    <property type="project" value="TreeGrafter"/>
</dbReference>
<dbReference type="GO" id="GO:0004175">
    <property type="term" value="F:endopeptidase activity"/>
    <property type="evidence" value="ECO:0007669"/>
    <property type="project" value="TreeGrafter"/>
</dbReference>
<name>A0A327RMW5_9FLAO</name>